<comment type="caution">
    <text evidence="2">The sequence shown here is derived from an EMBL/GenBank/DDBJ whole genome shotgun (WGS) entry which is preliminary data.</text>
</comment>
<dbReference type="InParanoid" id="A0A369JQC6"/>
<dbReference type="EMBL" id="LUEZ02000054">
    <property type="protein sequence ID" value="RDB21574.1"/>
    <property type="molecule type" value="Genomic_DNA"/>
</dbReference>
<dbReference type="Proteomes" id="UP000076154">
    <property type="component" value="Unassembled WGS sequence"/>
</dbReference>
<evidence type="ECO:0000256" key="1">
    <source>
        <dbReference type="SAM" id="MobiDB-lite"/>
    </source>
</evidence>
<organism evidence="2 3">
    <name type="scientific">Hypsizygus marmoreus</name>
    <name type="common">White beech mushroom</name>
    <name type="synonym">Agaricus marmoreus</name>
    <dbReference type="NCBI Taxonomy" id="39966"/>
    <lineage>
        <taxon>Eukaryota</taxon>
        <taxon>Fungi</taxon>
        <taxon>Dikarya</taxon>
        <taxon>Basidiomycota</taxon>
        <taxon>Agaricomycotina</taxon>
        <taxon>Agaricomycetes</taxon>
        <taxon>Agaricomycetidae</taxon>
        <taxon>Agaricales</taxon>
        <taxon>Tricholomatineae</taxon>
        <taxon>Lyophyllaceae</taxon>
        <taxon>Hypsizygus</taxon>
    </lineage>
</organism>
<accession>A0A369JQC6</accession>
<feature type="compositionally biased region" description="Polar residues" evidence="1">
    <location>
        <begin position="243"/>
        <end position="252"/>
    </location>
</feature>
<feature type="region of interest" description="Disordered" evidence="1">
    <location>
        <begin position="209"/>
        <end position="326"/>
    </location>
</feature>
<protein>
    <submittedName>
        <fullName evidence="2">Uncharacterized protein</fullName>
    </submittedName>
</protein>
<evidence type="ECO:0000313" key="3">
    <source>
        <dbReference type="Proteomes" id="UP000076154"/>
    </source>
</evidence>
<name>A0A369JQC6_HYPMA</name>
<keyword evidence="3" id="KW-1185">Reference proteome</keyword>
<proteinExistence type="predicted"/>
<sequence length="326" mass="36434">MESRRILGASSSTVNDCRFYTYGLNTSQSSLVHSDETGPIETKSFNLQSFHLFVSRTASKLEPTSNQRADSTQRNAHTHEQFDLSKSARSRRNTARIQGFSTPSFIRVQYLTSPSVLSFNARIYGGHDVDLRASSVSKPIAVVRVTSIDGYHDSLHNHQTFNHRTINSNCPYLLNIEPTKPPLLHSSTYTTHPPPRAIRHHLTRTTTALHQRSNTQTIHSTSTSTNDTRVIYDDAQDNHRLRTQSNKTSSHGNDTREILRARTPPEAGSMHENDEGGGWESACDRAPRHERLTQTTTPSRRESVTAAAGKDLHLGSRKVKEGQNGL</sequence>
<dbReference type="AlphaFoldDB" id="A0A369JQC6"/>
<feature type="compositionally biased region" description="Polar residues" evidence="1">
    <location>
        <begin position="61"/>
        <end position="75"/>
    </location>
</feature>
<evidence type="ECO:0000313" key="2">
    <source>
        <dbReference type="EMBL" id="RDB21574.1"/>
    </source>
</evidence>
<gene>
    <name evidence="2" type="ORF">Hypma_011183</name>
</gene>
<feature type="compositionally biased region" description="Basic and acidic residues" evidence="1">
    <location>
        <begin position="230"/>
        <end position="240"/>
    </location>
</feature>
<feature type="compositionally biased region" description="Polar residues" evidence="1">
    <location>
        <begin position="211"/>
        <end position="228"/>
    </location>
</feature>
<feature type="compositionally biased region" description="Basic and acidic residues" evidence="1">
    <location>
        <begin position="282"/>
        <end position="292"/>
    </location>
</feature>
<feature type="region of interest" description="Disordered" evidence="1">
    <location>
        <begin position="61"/>
        <end position="90"/>
    </location>
</feature>
<reference evidence="2" key="1">
    <citation type="submission" date="2018-04" db="EMBL/GenBank/DDBJ databases">
        <title>Whole genome sequencing of Hypsizygus marmoreus.</title>
        <authorList>
            <person name="Choi I.-G."/>
            <person name="Min B."/>
            <person name="Kim J.-G."/>
            <person name="Kim S."/>
            <person name="Oh Y.-L."/>
            <person name="Kong W.-S."/>
            <person name="Park H."/>
            <person name="Jeong J."/>
            <person name="Song E.-S."/>
        </authorList>
    </citation>
    <scope>NUCLEOTIDE SEQUENCE [LARGE SCALE GENOMIC DNA]</scope>
    <source>
        <strain evidence="2">51987-8</strain>
    </source>
</reference>
<feature type="compositionally biased region" description="Basic and acidic residues" evidence="1">
    <location>
        <begin position="310"/>
        <end position="326"/>
    </location>
</feature>